<dbReference type="InterPro" id="IPR014931">
    <property type="entry name" value="DUF1805"/>
</dbReference>
<dbReference type="InterPro" id="IPR036493">
    <property type="entry name" value="YunC_sf"/>
</dbReference>
<keyword evidence="2" id="KW-1185">Reference proteome</keyword>
<organism evidence="1 2">
    <name type="scientific">Methanochimaera problematica</name>
    <dbReference type="NCBI Taxonomy" id="2609417"/>
    <lineage>
        <taxon>Archaea</taxon>
        <taxon>Methanobacteriati</taxon>
        <taxon>Methanobacteriota</taxon>
        <taxon>Stenosarchaea group</taxon>
        <taxon>Methanomicrobia</taxon>
        <taxon>Methanomicrobiales</taxon>
        <taxon>Methanomicrobiaceae</taxon>
        <taxon>Methanochimaera</taxon>
    </lineage>
</organism>
<name>A0AA97FDC9_9EURY</name>
<protein>
    <submittedName>
        <fullName evidence="1">DUF1805 domain-containing protein</fullName>
    </submittedName>
</protein>
<sequence>MEHLIVPLEEKEAEGFVIPLGDVNLVFVKTDSGIVGCGAIDVMALEKFGYPAAKVKPKGNSVADINDLMEGEIAAVNPSGEKLGIKIGMTGKEAVRLL</sequence>
<gene>
    <name evidence="1" type="ORF">F1737_09575</name>
</gene>
<dbReference type="Pfam" id="PF08827">
    <property type="entry name" value="DUF1805"/>
    <property type="match status" value="1"/>
</dbReference>
<evidence type="ECO:0000313" key="2">
    <source>
        <dbReference type="Proteomes" id="UP001301797"/>
    </source>
</evidence>
<dbReference type="SUPFAM" id="SSF102891">
    <property type="entry name" value="Hypothetical protein Ta1206"/>
    <property type="match status" value="1"/>
</dbReference>
<dbReference type="EMBL" id="CP043875">
    <property type="protein sequence ID" value="WOF17345.1"/>
    <property type="molecule type" value="Genomic_DNA"/>
</dbReference>
<proteinExistence type="predicted"/>
<accession>A0AA97FDC9</accession>
<evidence type="ECO:0000313" key="1">
    <source>
        <dbReference type="EMBL" id="WOF17345.1"/>
    </source>
</evidence>
<dbReference type="Gene3D" id="3.30.1980.10">
    <property type="entry name" value="Hypothetical protein YunC"/>
    <property type="match status" value="1"/>
</dbReference>
<dbReference type="KEGG" id="mefw:F1737_09575"/>
<reference evidence="1 2" key="1">
    <citation type="submission" date="2019-09" db="EMBL/GenBank/DDBJ databases">
        <title>The complete genome of Methanoplanus sp. FWC-SCC4.</title>
        <authorList>
            <person name="Chen S.-C."/>
            <person name="Zhou Y.-Z."/>
            <person name="Lai M.-C."/>
        </authorList>
    </citation>
    <scope>NUCLEOTIDE SEQUENCE [LARGE SCALE GENOMIC DNA]</scope>
    <source>
        <strain evidence="1 2">FWC-SCC4</strain>
    </source>
</reference>
<dbReference type="Proteomes" id="UP001301797">
    <property type="component" value="Chromosome"/>
</dbReference>
<dbReference type="AlphaFoldDB" id="A0AA97FDC9"/>